<protein>
    <recommendedName>
        <fullName evidence="11">GATA-type domain-containing protein</fullName>
    </recommendedName>
</protein>
<keyword evidence="8" id="KW-0539">Nucleus</keyword>
<dbReference type="PRINTS" id="PR00619">
    <property type="entry name" value="GATAZNFINGER"/>
</dbReference>
<feature type="domain" description="GATA-type" evidence="11">
    <location>
        <begin position="684"/>
        <end position="737"/>
    </location>
</feature>
<dbReference type="Gene3D" id="3.30.50.10">
    <property type="entry name" value="Erythroid Transcription Factor GATA-1, subunit A"/>
    <property type="match status" value="1"/>
</dbReference>
<feature type="compositionally biased region" description="Low complexity" evidence="10">
    <location>
        <begin position="807"/>
        <end position="819"/>
    </location>
</feature>
<dbReference type="PROSITE" id="PS00344">
    <property type="entry name" value="GATA_ZN_FINGER_1"/>
    <property type="match status" value="1"/>
</dbReference>
<evidence type="ECO:0000256" key="8">
    <source>
        <dbReference type="ARBA" id="ARBA00023242"/>
    </source>
</evidence>
<evidence type="ECO:0000256" key="10">
    <source>
        <dbReference type="SAM" id="MobiDB-lite"/>
    </source>
</evidence>
<dbReference type="SMART" id="SM00401">
    <property type="entry name" value="ZnF_GATA"/>
    <property type="match status" value="1"/>
</dbReference>
<evidence type="ECO:0000259" key="11">
    <source>
        <dbReference type="PROSITE" id="PS50114"/>
    </source>
</evidence>
<dbReference type="GO" id="GO:0000981">
    <property type="term" value="F:DNA-binding transcription factor activity, RNA polymerase II-specific"/>
    <property type="evidence" value="ECO:0007669"/>
    <property type="project" value="TreeGrafter"/>
</dbReference>
<evidence type="ECO:0000256" key="9">
    <source>
        <dbReference type="PROSITE-ProRule" id="PRU00094"/>
    </source>
</evidence>
<keyword evidence="2" id="KW-0479">Metal-binding</keyword>
<feature type="compositionally biased region" description="Low complexity" evidence="10">
    <location>
        <begin position="672"/>
        <end position="683"/>
    </location>
</feature>
<evidence type="ECO:0000256" key="4">
    <source>
        <dbReference type="ARBA" id="ARBA00022833"/>
    </source>
</evidence>
<name>A0AAD5RH39_9PEZI</name>
<feature type="region of interest" description="Disordered" evidence="10">
    <location>
        <begin position="581"/>
        <end position="683"/>
    </location>
</feature>
<organism evidence="12 13">
    <name type="scientific">Zalerion maritima</name>
    <dbReference type="NCBI Taxonomy" id="339359"/>
    <lineage>
        <taxon>Eukaryota</taxon>
        <taxon>Fungi</taxon>
        <taxon>Dikarya</taxon>
        <taxon>Ascomycota</taxon>
        <taxon>Pezizomycotina</taxon>
        <taxon>Sordariomycetes</taxon>
        <taxon>Lulworthiomycetidae</taxon>
        <taxon>Lulworthiales</taxon>
        <taxon>Lulworthiaceae</taxon>
        <taxon>Zalerion</taxon>
    </lineage>
</organism>
<dbReference type="GO" id="GO:0005634">
    <property type="term" value="C:nucleus"/>
    <property type="evidence" value="ECO:0007669"/>
    <property type="project" value="UniProtKB-SubCell"/>
</dbReference>
<dbReference type="GO" id="GO:0045944">
    <property type="term" value="P:positive regulation of transcription by RNA polymerase II"/>
    <property type="evidence" value="ECO:0007669"/>
    <property type="project" value="TreeGrafter"/>
</dbReference>
<accession>A0AAD5RH39</accession>
<feature type="compositionally biased region" description="Polar residues" evidence="10">
    <location>
        <begin position="1"/>
        <end position="22"/>
    </location>
</feature>
<keyword evidence="6" id="KW-0534">Nitrate assimilation</keyword>
<feature type="compositionally biased region" description="Polar residues" evidence="10">
    <location>
        <begin position="203"/>
        <end position="214"/>
    </location>
</feature>
<feature type="region of interest" description="Disordered" evidence="10">
    <location>
        <begin position="735"/>
        <end position="896"/>
    </location>
</feature>
<dbReference type="AlphaFoldDB" id="A0AAD5RH39"/>
<evidence type="ECO:0000256" key="2">
    <source>
        <dbReference type="ARBA" id="ARBA00022723"/>
    </source>
</evidence>
<dbReference type="PANTHER" id="PTHR10071">
    <property type="entry name" value="TRANSCRIPTION FACTOR GATA FAMILY MEMBER"/>
    <property type="match status" value="1"/>
</dbReference>
<evidence type="ECO:0000313" key="13">
    <source>
        <dbReference type="Proteomes" id="UP001201980"/>
    </source>
</evidence>
<evidence type="ECO:0000256" key="1">
    <source>
        <dbReference type="ARBA" id="ARBA00004123"/>
    </source>
</evidence>
<dbReference type="GO" id="GO:0042128">
    <property type="term" value="P:nitrate assimilation"/>
    <property type="evidence" value="ECO:0007669"/>
    <property type="project" value="UniProtKB-KW"/>
</dbReference>
<dbReference type="CDD" id="cd00202">
    <property type="entry name" value="ZnF_GATA"/>
    <property type="match status" value="1"/>
</dbReference>
<dbReference type="GO" id="GO:0000122">
    <property type="term" value="P:negative regulation of transcription by RNA polymerase II"/>
    <property type="evidence" value="ECO:0007669"/>
    <property type="project" value="TreeGrafter"/>
</dbReference>
<keyword evidence="13" id="KW-1185">Reference proteome</keyword>
<comment type="caution">
    <text evidence="12">The sequence shown here is derived from an EMBL/GenBank/DDBJ whole genome shotgun (WGS) entry which is preliminary data.</text>
</comment>
<proteinExistence type="predicted"/>
<evidence type="ECO:0000256" key="7">
    <source>
        <dbReference type="ARBA" id="ARBA00023163"/>
    </source>
</evidence>
<gene>
    <name evidence="12" type="ORF">MKZ38_008034</name>
</gene>
<dbReference type="InterPro" id="IPR039355">
    <property type="entry name" value="Transcription_factor_GATA"/>
</dbReference>
<dbReference type="GO" id="GO:0008270">
    <property type="term" value="F:zinc ion binding"/>
    <property type="evidence" value="ECO:0007669"/>
    <property type="project" value="UniProtKB-KW"/>
</dbReference>
<feature type="compositionally biased region" description="Polar residues" evidence="10">
    <location>
        <begin position="877"/>
        <end position="896"/>
    </location>
</feature>
<dbReference type="EMBL" id="JAKWBI020000542">
    <property type="protein sequence ID" value="KAJ2893990.1"/>
    <property type="molecule type" value="Genomic_DNA"/>
</dbReference>
<keyword evidence="3 9" id="KW-0863">Zinc-finger</keyword>
<dbReference type="Pfam" id="PF00320">
    <property type="entry name" value="GATA"/>
    <property type="match status" value="1"/>
</dbReference>
<dbReference type="InterPro" id="IPR000679">
    <property type="entry name" value="Znf_GATA"/>
</dbReference>
<evidence type="ECO:0000256" key="3">
    <source>
        <dbReference type="ARBA" id="ARBA00022771"/>
    </source>
</evidence>
<feature type="compositionally biased region" description="Basic and acidic residues" evidence="10">
    <location>
        <begin position="260"/>
        <end position="280"/>
    </location>
</feature>
<dbReference type="FunFam" id="3.30.50.10:FF:000007">
    <property type="entry name" value="Nitrogen regulatory AreA, N-terminal"/>
    <property type="match status" value="1"/>
</dbReference>
<dbReference type="InterPro" id="IPR013088">
    <property type="entry name" value="Znf_NHR/GATA"/>
</dbReference>
<feature type="compositionally biased region" description="Basic residues" evidence="10">
    <location>
        <begin position="331"/>
        <end position="340"/>
    </location>
</feature>
<dbReference type="PROSITE" id="PS50114">
    <property type="entry name" value="GATA_ZN_FINGER_2"/>
    <property type="match status" value="1"/>
</dbReference>
<evidence type="ECO:0000256" key="6">
    <source>
        <dbReference type="ARBA" id="ARBA00023063"/>
    </source>
</evidence>
<dbReference type="InterPro" id="IPR013860">
    <property type="entry name" value="AreA_GATA"/>
</dbReference>
<evidence type="ECO:0000256" key="5">
    <source>
        <dbReference type="ARBA" id="ARBA00023015"/>
    </source>
</evidence>
<keyword evidence="4" id="KW-0862">Zinc</keyword>
<dbReference type="PANTHER" id="PTHR10071:SF281">
    <property type="entry name" value="BOX A-BINDING FACTOR-RELATED"/>
    <property type="match status" value="1"/>
</dbReference>
<sequence length="954" mass="100861">MAASTATPFRTSGPLTSMNPTSTEHDWRFPRRPEGVHNININNINNNHFDSTSPSNQSKISAGDLRASLQELTLDLDAAISPPHDDLLRNSLFSHMQNGLSGDLSSIAEMQKKDPIGASLWAFFAKTKLLLPQQQRMENLTWRRMHMGLRKCKQEAEATAFAAGSGPVNGPSGIAQLRKASENNLGHGDAMNLDDFINPDNIATPSGFANTPSPEASKLSDDRGANPHGLTSAIPIKSRKDAASQFVPQSVPAAPPLRRSQHEFDYVTKHYRKTSIDEKRTRKRPANFSPQVPAVNANSSANDLDPDAELNDYSLDASNSGVNMAQQQSNNHHHHHHHHPSVPFPIDTLNMDGDNPISSAGPFQQSFGFSPSTSPMVSHGTFPMYNNSSAMSQAAMNSNDIYSPSGSAFPSAVSTPHPINEQSGEGGFFNSMDIRNHRNQPFRSVSSSMPHSVGPQFMYGPNGNAMFSAATTTADPTSTSFSTSFSNHIDPTAVFQHEPAVRSPVGAGMEAPMFGFGPESDEDDTAFPDRSLGMQDYSPMEETNMTWDPSLPGQFSTQAARFPGGAPKRVTIGGTRTDYVESNGEWESSGMGRSQSQSFRSDRRQKIPRTTSTPAAHMVGRGNPFDRLAESNPNSPPADPTGTMSGFSSVAPSRPSSPQTGSKHGSSSNLPAAAGNGNNANGEGNAPTTCTNCFTQTTPLWRRNPEGQPLCNACGLFLKLHGVVRPLSLKTDVIKKRNRGSGSSLPVGSASTRSKKASGAASRKNSAIAMSSTSITTKALTPPAAVRSGSIHEEDSPGSGSGGGNTAGSTPTNFGPGVPTVGGKGVIPIAAAPPKNVPGPGAASLPRSSTMSSKRQRRHSKSPGSNEAAPMMEIDSPENSTGSNEAARSFGSSGNMTVVPTSSGLNLTNGFGMTAQRQVMGPGMVSMGGQPSGMLTPTGNPSGPQEWEWLTMSL</sequence>
<evidence type="ECO:0000313" key="12">
    <source>
        <dbReference type="EMBL" id="KAJ2893990.1"/>
    </source>
</evidence>
<feature type="compositionally biased region" description="Polar residues" evidence="10">
    <location>
        <begin position="642"/>
        <end position="670"/>
    </location>
</feature>
<feature type="region of interest" description="Disordered" evidence="10">
    <location>
        <begin position="203"/>
        <end position="346"/>
    </location>
</feature>
<feature type="compositionally biased region" description="Polar residues" evidence="10">
    <location>
        <begin position="740"/>
        <end position="752"/>
    </location>
</feature>
<keyword evidence="7" id="KW-0804">Transcription</keyword>
<dbReference type="Pfam" id="PF08550">
    <property type="entry name" value="GATA_AreA"/>
    <property type="match status" value="1"/>
</dbReference>
<dbReference type="GO" id="GO:0000978">
    <property type="term" value="F:RNA polymerase II cis-regulatory region sequence-specific DNA binding"/>
    <property type="evidence" value="ECO:0007669"/>
    <property type="project" value="TreeGrafter"/>
</dbReference>
<dbReference type="Proteomes" id="UP001201980">
    <property type="component" value="Unassembled WGS sequence"/>
</dbReference>
<dbReference type="SUPFAM" id="SSF57716">
    <property type="entry name" value="Glucocorticoid receptor-like (DNA-binding domain)"/>
    <property type="match status" value="1"/>
</dbReference>
<keyword evidence="5" id="KW-0805">Transcription regulation</keyword>
<feature type="region of interest" description="Disordered" evidence="10">
    <location>
        <begin position="1"/>
        <end position="25"/>
    </location>
</feature>
<feature type="compositionally biased region" description="Low complexity" evidence="10">
    <location>
        <begin position="766"/>
        <end position="777"/>
    </location>
</feature>
<reference evidence="12" key="1">
    <citation type="submission" date="2022-07" db="EMBL/GenBank/DDBJ databases">
        <title>Draft genome sequence of Zalerion maritima ATCC 34329, a (micro)plastics degrading marine fungus.</title>
        <authorList>
            <person name="Paco A."/>
            <person name="Goncalves M.F.M."/>
            <person name="Rocha-Santos T.A.P."/>
            <person name="Alves A."/>
        </authorList>
    </citation>
    <scope>NUCLEOTIDE SEQUENCE</scope>
    <source>
        <strain evidence="12">ATCC 34329</strain>
    </source>
</reference>
<comment type="subcellular location">
    <subcellularLocation>
        <location evidence="1">Nucleus</location>
    </subcellularLocation>
</comment>
<feature type="compositionally biased region" description="Polar residues" evidence="10">
    <location>
        <begin position="316"/>
        <end position="330"/>
    </location>
</feature>